<accession>A0A6N2CCR7</accession>
<proteinExistence type="predicted"/>
<name>A0A6N2CCR7_SOLCI</name>
<protein>
    <submittedName>
        <fullName evidence="2">Uncharacterized protein</fullName>
    </submittedName>
</protein>
<sequence>MMTQDNPEVVPRANQHVGTMDSHLRDFTRMNPPTFYGSKVDEDSQKDKMRSLVTGVSDDLQEECHSTMLHGNINISHLMVHAQQLEETRAKRRSKDTKRERSFDGGSSKGRLDIQDKPRFKKRSSNQVPSKLPKARDDRASNPKSQKERGTISPNKKPTCGKCG</sequence>
<evidence type="ECO:0000256" key="1">
    <source>
        <dbReference type="SAM" id="MobiDB-lite"/>
    </source>
</evidence>
<evidence type="ECO:0000313" key="2">
    <source>
        <dbReference type="EMBL" id="TMX02592.1"/>
    </source>
</evidence>
<feature type="region of interest" description="Disordered" evidence="1">
    <location>
        <begin position="24"/>
        <end position="47"/>
    </location>
</feature>
<dbReference type="AlphaFoldDB" id="A0A6N2CCR7"/>
<dbReference type="EMBL" id="RXGB01000619">
    <property type="protein sequence ID" value="TMX02592.1"/>
    <property type="molecule type" value="Genomic_DNA"/>
</dbReference>
<reference evidence="2" key="1">
    <citation type="submission" date="2019-05" db="EMBL/GenBank/DDBJ databases">
        <title>The de novo reference genome and transcriptome assemblies of the wild tomato species Solanum chilense.</title>
        <authorList>
            <person name="Stam R."/>
            <person name="Nosenko T."/>
            <person name="Hoerger A.C."/>
            <person name="Stephan W."/>
            <person name="Seidel M.A."/>
            <person name="Kuhn J.M.M."/>
            <person name="Haberer G."/>
            <person name="Tellier A."/>
        </authorList>
    </citation>
    <scope>NUCLEOTIDE SEQUENCE</scope>
    <source>
        <tissue evidence="2">Mature leaves</tissue>
    </source>
</reference>
<gene>
    <name evidence="2" type="ORF">EJD97_020914</name>
</gene>
<organism evidence="2">
    <name type="scientific">Solanum chilense</name>
    <name type="common">Tomato</name>
    <name type="synonym">Lycopersicon chilense</name>
    <dbReference type="NCBI Taxonomy" id="4083"/>
    <lineage>
        <taxon>Eukaryota</taxon>
        <taxon>Viridiplantae</taxon>
        <taxon>Streptophyta</taxon>
        <taxon>Embryophyta</taxon>
        <taxon>Tracheophyta</taxon>
        <taxon>Spermatophyta</taxon>
        <taxon>Magnoliopsida</taxon>
        <taxon>eudicotyledons</taxon>
        <taxon>Gunneridae</taxon>
        <taxon>Pentapetalae</taxon>
        <taxon>asterids</taxon>
        <taxon>lamiids</taxon>
        <taxon>Solanales</taxon>
        <taxon>Solanaceae</taxon>
        <taxon>Solanoideae</taxon>
        <taxon>Solaneae</taxon>
        <taxon>Solanum</taxon>
        <taxon>Solanum subgen. Lycopersicon</taxon>
    </lineage>
</organism>
<comment type="caution">
    <text evidence="2">The sequence shown here is derived from an EMBL/GenBank/DDBJ whole genome shotgun (WGS) entry which is preliminary data.</text>
</comment>
<feature type="compositionally biased region" description="Basic and acidic residues" evidence="1">
    <location>
        <begin position="134"/>
        <end position="150"/>
    </location>
</feature>
<feature type="region of interest" description="Disordered" evidence="1">
    <location>
        <begin position="85"/>
        <end position="164"/>
    </location>
</feature>